<evidence type="ECO:0000313" key="4">
    <source>
        <dbReference type="Proteomes" id="UP001469365"/>
    </source>
</evidence>
<protein>
    <submittedName>
        <fullName evidence="3">Stage III sporulation protein AF</fullName>
    </submittedName>
</protein>
<gene>
    <name evidence="3" type="primary">spoIIIAF</name>
    <name evidence="3" type="ORF">WMW72_33190</name>
</gene>
<feature type="compositionally biased region" description="Basic and acidic residues" evidence="1">
    <location>
        <begin position="200"/>
        <end position="212"/>
    </location>
</feature>
<keyword evidence="2" id="KW-0812">Transmembrane</keyword>
<dbReference type="RefSeq" id="WP_341419871.1">
    <property type="nucleotide sequence ID" value="NZ_JBBPCC010000035.1"/>
</dbReference>
<dbReference type="InterPro" id="IPR014245">
    <property type="entry name" value="Spore_III_AF"/>
</dbReference>
<keyword evidence="4" id="KW-1185">Reference proteome</keyword>
<name>A0ABU9DX89_9BACL</name>
<evidence type="ECO:0000313" key="3">
    <source>
        <dbReference type="EMBL" id="MEK8132747.1"/>
    </source>
</evidence>
<reference evidence="3 4" key="1">
    <citation type="submission" date="2024-04" db="EMBL/GenBank/DDBJ databases">
        <title>draft genome sequnece of Paenibacillus filicis.</title>
        <authorList>
            <person name="Kim D.-U."/>
        </authorList>
    </citation>
    <scope>NUCLEOTIDE SEQUENCE [LARGE SCALE GENOMIC DNA]</scope>
    <source>
        <strain evidence="3 4">KACC14197</strain>
    </source>
</reference>
<comment type="caution">
    <text evidence="3">The sequence shown here is derived from an EMBL/GenBank/DDBJ whole genome shotgun (WGS) entry which is preliminary data.</text>
</comment>
<keyword evidence="2" id="KW-1133">Transmembrane helix</keyword>
<evidence type="ECO:0000256" key="1">
    <source>
        <dbReference type="SAM" id="MobiDB-lite"/>
    </source>
</evidence>
<proteinExistence type="predicted"/>
<dbReference type="NCBIfam" id="TIGR02896">
    <property type="entry name" value="spore_III_AF"/>
    <property type="match status" value="1"/>
</dbReference>
<dbReference type="EMBL" id="JBBPCC010000035">
    <property type="protein sequence ID" value="MEK8132747.1"/>
    <property type="molecule type" value="Genomic_DNA"/>
</dbReference>
<feature type="region of interest" description="Disordered" evidence="1">
    <location>
        <begin position="196"/>
        <end position="215"/>
    </location>
</feature>
<keyword evidence="2" id="KW-0472">Membrane</keyword>
<dbReference type="Proteomes" id="UP001469365">
    <property type="component" value="Unassembled WGS sequence"/>
</dbReference>
<dbReference type="Pfam" id="PF09581">
    <property type="entry name" value="Spore_III_AF"/>
    <property type="match status" value="1"/>
</dbReference>
<accession>A0ABU9DX89</accession>
<organism evidence="3 4">
    <name type="scientific">Paenibacillus filicis</name>
    <dbReference type="NCBI Taxonomy" id="669464"/>
    <lineage>
        <taxon>Bacteria</taxon>
        <taxon>Bacillati</taxon>
        <taxon>Bacillota</taxon>
        <taxon>Bacilli</taxon>
        <taxon>Bacillales</taxon>
        <taxon>Paenibacillaceae</taxon>
        <taxon>Paenibacillus</taxon>
    </lineage>
</organism>
<feature type="transmembrane region" description="Helical" evidence="2">
    <location>
        <begin position="6"/>
        <end position="25"/>
    </location>
</feature>
<sequence>MEFLSEWLKSVVLVILIATFVDLLLPNRSMQRYVKTVMSLFLLMTLLQPLLTLLRPDSSIEERLTAALLRPEAVQVNGGMESLEAIRQRGQALQDRQQETANRLARQKAGELMKRQIEQNAQVSVRSVQVDTETDGQGQAVIRKVTVLAEAVKPQPAAVQRVYGGGVGSSVETMSPIEPMRPVEPPADVHIGSAAAAAGKPDKTAPKNDKDSPALLQTKTKIIHMLEQEWALREEQIELTIEPAPGR</sequence>
<evidence type="ECO:0000256" key="2">
    <source>
        <dbReference type="SAM" id="Phobius"/>
    </source>
</evidence>